<protein>
    <submittedName>
        <fullName evidence="5">Nose resistant to fluoxetine protein 6-like</fullName>
    </submittedName>
</protein>
<dbReference type="Proteomes" id="UP000504635">
    <property type="component" value="Unplaced"/>
</dbReference>
<proteinExistence type="predicted"/>
<feature type="transmembrane region" description="Helical" evidence="1">
    <location>
        <begin position="332"/>
        <end position="353"/>
    </location>
</feature>
<keyword evidence="2" id="KW-0732">Signal</keyword>
<dbReference type="GeneID" id="115875358"/>
<feature type="transmembrane region" description="Helical" evidence="1">
    <location>
        <begin position="659"/>
        <end position="679"/>
    </location>
</feature>
<dbReference type="OrthoDB" id="10006435at2759"/>
<feature type="transmembrane region" description="Helical" evidence="1">
    <location>
        <begin position="374"/>
        <end position="392"/>
    </location>
</feature>
<gene>
    <name evidence="5" type="primary">LOC115875358</name>
</gene>
<name>A0A6J2X644_SITOR</name>
<feature type="signal peptide" evidence="2">
    <location>
        <begin position="1"/>
        <end position="16"/>
    </location>
</feature>
<feature type="transmembrane region" description="Helical" evidence="1">
    <location>
        <begin position="620"/>
        <end position="639"/>
    </location>
</feature>
<evidence type="ECO:0000259" key="3">
    <source>
        <dbReference type="SMART" id="SM00703"/>
    </source>
</evidence>
<evidence type="ECO:0000313" key="4">
    <source>
        <dbReference type="Proteomes" id="UP000504635"/>
    </source>
</evidence>
<keyword evidence="4" id="KW-1185">Reference proteome</keyword>
<keyword evidence="1" id="KW-0812">Transmembrane</keyword>
<organism evidence="4 5">
    <name type="scientific">Sitophilus oryzae</name>
    <name type="common">Rice weevil</name>
    <name type="synonym">Curculio oryzae</name>
    <dbReference type="NCBI Taxonomy" id="7048"/>
    <lineage>
        <taxon>Eukaryota</taxon>
        <taxon>Metazoa</taxon>
        <taxon>Ecdysozoa</taxon>
        <taxon>Arthropoda</taxon>
        <taxon>Hexapoda</taxon>
        <taxon>Insecta</taxon>
        <taxon>Pterygota</taxon>
        <taxon>Neoptera</taxon>
        <taxon>Endopterygota</taxon>
        <taxon>Coleoptera</taxon>
        <taxon>Polyphaga</taxon>
        <taxon>Cucujiformia</taxon>
        <taxon>Curculionidae</taxon>
        <taxon>Dryophthorinae</taxon>
        <taxon>Sitophilus</taxon>
    </lineage>
</organism>
<evidence type="ECO:0000256" key="1">
    <source>
        <dbReference type="SAM" id="Phobius"/>
    </source>
</evidence>
<dbReference type="SMART" id="SM00703">
    <property type="entry name" value="NRF"/>
    <property type="match status" value="1"/>
</dbReference>
<dbReference type="PANTHER" id="PTHR11161:SF71">
    <property type="entry name" value="NOSE RESISTANT-TO-FLUOXETINE PROTEIN N-TERMINAL DOMAIN-CONTAINING PROTEIN"/>
    <property type="match status" value="1"/>
</dbReference>
<dbReference type="RefSeq" id="XP_030746646.1">
    <property type="nucleotide sequence ID" value="XM_030890786.1"/>
</dbReference>
<dbReference type="PANTHER" id="PTHR11161">
    <property type="entry name" value="O-ACYLTRANSFERASE"/>
    <property type="match status" value="1"/>
</dbReference>
<dbReference type="Pfam" id="PF20146">
    <property type="entry name" value="NRF"/>
    <property type="match status" value="1"/>
</dbReference>
<dbReference type="GO" id="GO:0016747">
    <property type="term" value="F:acyltransferase activity, transferring groups other than amino-acyl groups"/>
    <property type="evidence" value="ECO:0007669"/>
    <property type="project" value="InterPro"/>
</dbReference>
<feature type="transmembrane region" description="Helical" evidence="1">
    <location>
        <begin position="548"/>
        <end position="568"/>
    </location>
</feature>
<sequence>MLLLVYLLISIAVSTAITSFDKVLNVINEDNFLEMYVPTYNSRNGQCRNHSLYYVEELRKLAIWATEMFDASGKMPSGVLYGSSHNLGNYDECLAIRVLYNEHEKFSGQYCLAKLTITPPNNINIKHQSSFYLPDNYITFFNQSLWEKMTIYSMDKMKGPRNELYTALCLPSSCSFEDLKEILEKNSASINELNDFRLVIDIDKYDCQIFQPTELSIGDNILISFLLFSLIVVVFSSVYHVLTSRDRYKHLQLKGKGHNVILCFSFCSNYKKFISNNQNTDGLDCLAGMKVFSMFMIIVLHRIMFDFGSPMLNPEYVEELYTKFETILLLNGPILVETFFTISGFLATFLILGQLKKNNKTNLAVFYIHRFVRVLPTYAVVIAFYCTLFIKLGSGPLWQHRVGVEQERCTTSWWANLLFINNYVNTDKICMFQSWFITCDMNFFIFSPVLTWFLWQKPKLGLTLVFSLIISSIIVVFTKVYIDNLDAMYMIYLKALKDPVSHDTFKTLYIPGHMRASSYFIGTLAGYYKFQIKENDHKISRNYVKIGWIFSIPTMIISLATGYIFYLYDVHQLLTALYAALYHPLWSICIAWIIIVLSLGHEPLINSFLSWRPLTILAKLSFCVYISHGIIQMYTAGSIRTPTHVSIFNLGYKTVADIVLGYTLAFILSMVYESPVIALEKLLLQKGSMPPKKENTEKQNNNIDLSTEIVTEIL</sequence>
<feature type="transmembrane region" description="Helical" evidence="1">
    <location>
        <begin position="462"/>
        <end position="482"/>
    </location>
</feature>
<feature type="transmembrane region" description="Helical" evidence="1">
    <location>
        <begin position="435"/>
        <end position="455"/>
    </location>
</feature>
<dbReference type="InterPro" id="IPR052728">
    <property type="entry name" value="O2_lipid_transport_reg"/>
</dbReference>
<keyword evidence="1" id="KW-0472">Membrane</keyword>
<dbReference type="KEGG" id="soy:115875358"/>
<feature type="domain" description="Nose resistant-to-fluoxetine protein N-terminal" evidence="3">
    <location>
        <begin position="44"/>
        <end position="209"/>
    </location>
</feature>
<dbReference type="InParanoid" id="A0A6J2X644"/>
<accession>A0A6J2X644</accession>
<dbReference type="InterPro" id="IPR002656">
    <property type="entry name" value="Acyl_transf_3_dom"/>
</dbReference>
<dbReference type="Pfam" id="PF01757">
    <property type="entry name" value="Acyl_transf_3"/>
    <property type="match status" value="1"/>
</dbReference>
<dbReference type="InterPro" id="IPR006621">
    <property type="entry name" value="Nose-resist-to-fluoxetine_N"/>
</dbReference>
<feature type="chain" id="PRO_5026846032" evidence="2">
    <location>
        <begin position="17"/>
        <end position="714"/>
    </location>
</feature>
<reference evidence="5" key="1">
    <citation type="submission" date="2025-08" db="UniProtKB">
        <authorList>
            <consortium name="RefSeq"/>
        </authorList>
    </citation>
    <scope>IDENTIFICATION</scope>
    <source>
        <tissue evidence="5">Gonads</tissue>
    </source>
</reference>
<feature type="transmembrane region" description="Helical" evidence="1">
    <location>
        <begin position="580"/>
        <end position="599"/>
    </location>
</feature>
<feature type="transmembrane region" description="Helical" evidence="1">
    <location>
        <begin position="291"/>
        <end position="312"/>
    </location>
</feature>
<evidence type="ECO:0000313" key="5">
    <source>
        <dbReference type="RefSeq" id="XP_030746646.1"/>
    </source>
</evidence>
<feature type="transmembrane region" description="Helical" evidence="1">
    <location>
        <begin position="221"/>
        <end position="242"/>
    </location>
</feature>
<keyword evidence="1" id="KW-1133">Transmembrane helix</keyword>
<dbReference type="AlphaFoldDB" id="A0A6J2X644"/>
<evidence type="ECO:0000256" key="2">
    <source>
        <dbReference type="SAM" id="SignalP"/>
    </source>
</evidence>